<gene>
    <name evidence="1" type="ORF">FAEUMB_04630</name>
</gene>
<sequence length="50" mass="5822">MRTVQAADAEVVTADIKRINKRFVGYRKNGSLFSTRLRPGSRYKIERSDY</sequence>
<keyword evidence="2" id="KW-1185">Reference proteome</keyword>
<proteinExistence type="predicted"/>
<protein>
    <submittedName>
        <fullName evidence="1">Uncharacterized protein</fullName>
    </submittedName>
</protein>
<dbReference type="Proteomes" id="UP000702954">
    <property type="component" value="Unassembled WGS sequence"/>
</dbReference>
<name>A0ABQ0QU67_9FIRM</name>
<dbReference type="EMBL" id="BHEO01000002">
    <property type="protein sequence ID" value="GBU03922.1"/>
    <property type="molecule type" value="Genomic_DNA"/>
</dbReference>
<evidence type="ECO:0000313" key="1">
    <source>
        <dbReference type="EMBL" id="GBU03922.1"/>
    </source>
</evidence>
<comment type="caution">
    <text evidence="1">The sequence shown here is derived from an EMBL/GenBank/DDBJ whole genome shotgun (WGS) entry which is preliminary data.</text>
</comment>
<organism evidence="1 2">
    <name type="scientific">Faecalimonas umbilicata</name>
    <dbReference type="NCBI Taxonomy" id="1912855"/>
    <lineage>
        <taxon>Bacteria</taxon>
        <taxon>Bacillati</taxon>
        <taxon>Bacillota</taxon>
        <taxon>Clostridia</taxon>
        <taxon>Lachnospirales</taxon>
        <taxon>Lachnospiraceae</taxon>
        <taxon>Faecalimonas</taxon>
    </lineage>
</organism>
<reference evidence="1 2" key="1">
    <citation type="journal article" date="2018" name="Int. J. Syst. Evol. Microbiol.">
        <title>Draft Genome Sequence of Faecalimonas umbilicata JCM 30896T, an Acetate-Producing Bacterium Isolated from Human Feces.</title>
        <authorList>
            <person name="Sakamoto M."/>
            <person name="Ikeyama N."/>
            <person name="Yuki M."/>
            <person name="Ohkuma M."/>
        </authorList>
    </citation>
    <scope>NUCLEOTIDE SEQUENCE [LARGE SCALE GENOMIC DNA]</scope>
    <source>
        <strain evidence="1 2">EGH7</strain>
    </source>
</reference>
<evidence type="ECO:0000313" key="2">
    <source>
        <dbReference type="Proteomes" id="UP000702954"/>
    </source>
</evidence>
<accession>A0ABQ0QU67</accession>